<gene>
    <name evidence="3" type="ORF">G7Y89_g2145</name>
</gene>
<keyword evidence="4" id="KW-1185">Reference proteome</keyword>
<organism evidence="3 4">
    <name type="scientific">Cudoniella acicularis</name>
    <dbReference type="NCBI Taxonomy" id="354080"/>
    <lineage>
        <taxon>Eukaryota</taxon>
        <taxon>Fungi</taxon>
        <taxon>Dikarya</taxon>
        <taxon>Ascomycota</taxon>
        <taxon>Pezizomycotina</taxon>
        <taxon>Leotiomycetes</taxon>
        <taxon>Helotiales</taxon>
        <taxon>Tricladiaceae</taxon>
        <taxon>Cudoniella</taxon>
    </lineage>
</organism>
<feature type="compositionally biased region" description="Polar residues" evidence="1">
    <location>
        <begin position="49"/>
        <end position="58"/>
    </location>
</feature>
<dbReference type="AlphaFoldDB" id="A0A8H4RVM7"/>
<evidence type="ECO:0000256" key="1">
    <source>
        <dbReference type="SAM" id="MobiDB-lite"/>
    </source>
</evidence>
<feature type="transmembrane region" description="Helical" evidence="2">
    <location>
        <begin position="20"/>
        <end position="39"/>
    </location>
</feature>
<keyword evidence="2" id="KW-0472">Membrane</keyword>
<evidence type="ECO:0000313" key="3">
    <source>
        <dbReference type="EMBL" id="KAF4635946.1"/>
    </source>
</evidence>
<sequence>MAQSSMAQSRITFSRQRTPLLIGTFLVGSAFFIGLKWRAVMQRSEAAKQASSKTNYNVQPGERSGKSPTSIFGVFNLNLSKGFD</sequence>
<name>A0A8H4RVM7_9HELO</name>
<keyword evidence="2" id="KW-1133">Transmembrane helix</keyword>
<evidence type="ECO:0000256" key="2">
    <source>
        <dbReference type="SAM" id="Phobius"/>
    </source>
</evidence>
<feature type="region of interest" description="Disordered" evidence="1">
    <location>
        <begin position="47"/>
        <end position="70"/>
    </location>
</feature>
<comment type="caution">
    <text evidence="3">The sequence shown here is derived from an EMBL/GenBank/DDBJ whole genome shotgun (WGS) entry which is preliminary data.</text>
</comment>
<dbReference type="OrthoDB" id="3562691at2759"/>
<keyword evidence="2" id="KW-0812">Transmembrane</keyword>
<dbReference type="EMBL" id="JAAMPI010000091">
    <property type="protein sequence ID" value="KAF4635946.1"/>
    <property type="molecule type" value="Genomic_DNA"/>
</dbReference>
<evidence type="ECO:0000313" key="4">
    <source>
        <dbReference type="Proteomes" id="UP000566819"/>
    </source>
</evidence>
<accession>A0A8H4RVM7</accession>
<reference evidence="3 4" key="1">
    <citation type="submission" date="2020-03" db="EMBL/GenBank/DDBJ databases">
        <title>Draft Genome Sequence of Cudoniella acicularis.</title>
        <authorList>
            <person name="Buettner E."/>
            <person name="Kellner H."/>
        </authorList>
    </citation>
    <scope>NUCLEOTIDE SEQUENCE [LARGE SCALE GENOMIC DNA]</scope>
    <source>
        <strain evidence="3 4">DSM 108380</strain>
    </source>
</reference>
<protein>
    <submittedName>
        <fullName evidence="3">Uncharacterized protein</fullName>
    </submittedName>
</protein>
<proteinExistence type="predicted"/>
<dbReference type="Proteomes" id="UP000566819">
    <property type="component" value="Unassembled WGS sequence"/>
</dbReference>